<name>A0A7S3J971_9SPIT</name>
<evidence type="ECO:0000256" key="5">
    <source>
        <dbReference type="RuleBase" id="RU364019"/>
    </source>
</evidence>
<keyword evidence="2 5" id="KW-0813">Transport</keyword>
<evidence type="ECO:0000256" key="2">
    <source>
        <dbReference type="ARBA" id="ARBA00022448"/>
    </source>
</evidence>
<dbReference type="EMBL" id="HBII01016135">
    <property type="protein sequence ID" value="CAE0347928.1"/>
    <property type="molecule type" value="Transcribed_RNA"/>
</dbReference>
<keyword evidence="6" id="KW-0175">Coiled coil</keyword>
<evidence type="ECO:0000256" key="1">
    <source>
        <dbReference type="ARBA" id="ARBA00010066"/>
    </source>
</evidence>
<dbReference type="NCBIfam" id="TIGR01147">
    <property type="entry name" value="V_ATP_synt_G"/>
    <property type="match status" value="1"/>
</dbReference>
<comment type="subunit">
    <text evidence="5">V-ATPase is a heteromultimeric enzyme made up of two complexes: the ATP-hydrolytic V1 complex and the proton translocation V0 complex.</text>
</comment>
<comment type="function">
    <text evidence="5">Subunit of the V1 complex of vacuolar(H+)-ATPase (V-ATPase), a multisubunit enzyme composed of a peripheral complex (V1) that hydrolyzes ATP and a membrane integral complex (V0) that translocates protons. V-ATPase is responsible for acidifying and maintaining the pH of intracellular compartments and in some cell types, is targeted to the plasma membrane, where it is responsible for acidifying the extracellular environment.</text>
</comment>
<keyword evidence="4 5" id="KW-0406">Ion transport</keyword>
<evidence type="ECO:0000256" key="4">
    <source>
        <dbReference type="ARBA" id="ARBA00023065"/>
    </source>
</evidence>
<dbReference type="GO" id="GO:0000221">
    <property type="term" value="C:vacuolar proton-transporting V-type ATPase, V1 domain"/>
    <property type="evidence" value="ECO:0007669"/>
    <property type="project" value="TreeGrafter"/>
</dbReference>
<gene>
    <name evidence="7" type="ORF">EHAR0213_LOCUS6839</name>
</gene>
<evidence type="ECO:0000256" key="3">
    <source>
        <dbReference type="ARBA" id="ARBA00022781"/>
    </source>
</evidence>
<evidence type="ECO:0000256" key="6">
    <source>
        <dbReference type="SAM" id="Coils"/>
    </source>
</evidence>
<dbReference type="Gene3D" id="1.20.5.2950">
    <property type="match status" value="1"/>
</dbReference>
<dbReference type="PANTHER" id="PTHR12713:SF11">
    <property type="entry name" value="V-TYPE PROTON ATPASE SUBUNIT G"/>
    <property type="match status" value="1"/>
</dbReference>
<dbReference type="InterPro" id="IPR005124">
    <property type="entry name" value="V-ATPase_G"/>
</dbReference>
<sequence length="119" mass="14004">MEESVKKLLDAEKKANEIVERAMSDKQNKMVEAKMEAEKEISRYKDEQEAEFEIEKEEQHRKINDLSHLDEEVAEEIKIIKEEYETNKKEVIKFLLDSIKNVPLQPPRGLKGDFEGLEI</sequence>
<dbReference type="GO" id="GO:0046961">
    <property type="term" value="F:proton-transporting ATPase activity, rotational mechanism"/>
    <property type="evidence" value="ECO:0007669"/>
    <property type="project" value="InterPro"/>
</dbReference>
<keyword evidence="3 5" id="KW-0375">Hydrogen ion transport</keyword>
<dbReference type="GO" id="GO:0016887">
    <property type="term" value="F:ATP hydrolysis activity"/>
    <property type="evidence" value="ECO:0007669"/>
    <property type="project" value="TreeGrafter"/>
</dbReference>
<evidence type="ECO:0000313" key="7">
    <source>
        <dbReference type="EMBL" id="CAE0347928.1"/>
    </source>
</evidence>
<proteinExistence type="inferred from homology"/>
<protein>
    <recommendedName>
        <fullName evidence="5">V-type proton ATPase subunit G</fullName>
    </recommendedName>
</protein>
<accession>A0A7S3J971</accession>
<feature type="coiled-coil region" evidence="6">
    <location>
        <begin position="1"/>
        <end position="47"/>
    </location>
</feature>
<dbReference type="Pfam" id="PF03179">
    <property type="entry name" value="V-ATPase_G"/>
    <property type="match status" value="1"/>
</dbReference>
<dbReference type="PANTHER" id="PTHR12713">
    <property type="entry name" value="VACUOLAR ATP SYNTHASE SUBUNIT G"/>
    <property type="match status" value="1"/>
</dbReference>
<organism evidence="7">
    <name type="scientific">Euplotes harpa</name>
    <dbReference type="NCBI Taxonomy" id="151035"/>
    <lineage>
        <taxon>Eukaryota</taxon>
        <taxon>Sar</taxon>
        <taxon>Alveolata</taxon>
        <taxon>Ciliophora</taxon>
        <taxon>Intramacronucleata</taxon>
        <taxon>Spirotrichea</taxon>
        <taxon>Hypotrichia</taxon>
        <taxon>Euplotida</taxon>
        <taxon>Euplotidae</taxon>
        <taxon>Euplotes</taxon>
    </lineage>
</organism>
<reference evidence="7" key="1">
    <citation type="submission" date="2021-01" db="EMBL/GenBank/DDBJ databases">
        <authorList>
            <person name="Corre E."/>
            <person name="Pelletier E."/>
            <person name="Niang G."/>
            <person name="Scheremetjew M."/>
            <person name="Finn R."/>
            <person name="Kale V."/>
            <person name="Holt S."/>
            <person name="Cochrane G."/>
            <person name="Meng A."/>
            <person name="Brown T."/>
            <person name="Cohen L."/>
        </authorList>
    </citation>
    <scope>NUCLEOTIDE SEQUENCE</scope>
    <source>
        <strain evidence="7">FSP1.4</strain>
    </source>
</reference>
<dbReference type="AlphaFoldDB" id="A0A7S3J971"/>
<comment type="similarity">
    <text evidence="1 5">Belongs to the V-ATPase G subunit family.</text>
</comment>